<dbReference type="InterPro" id="IPR035959">
    <property type="entry name" value="RutC-like_sf"/>
</dbReference>
<dbReference type="AlphaFoldDB" id="A0A516H1I3"/>
<gene>
    <name evidence="2" type="ORF">FNB15_10230</name>
</gene>
<dbReference type="GO" id="GO:0019239">
    <property type="term" value="F:deaminase activity"/>
    <property type="evidence" value="ECO:0007669"/>
    <property type="project" value="TreeGrafter"/>
</dbReference>
<dbReference type="Proteomes" id="UP000317496">
    <property type="component" value="Chromosome"/>
</dbReference>
<dbReference type="InterPro" id="IPR006175">
    <property type="entry name" value="YjgF/YER057c/UK114"/>
</dbReference>
<dbReference type="PANTHER" id="PTHR11803:SF58">
    <property type="entry name" value="PROTEIN HMF1-RELATED"/>
    <property type="match status" value="1"/>
</dbReference>
<dbReference type="KEGG" id="fer:FNB15_10230"/>
<evidence type="ECO:0000313" key="2">
    <source>
        <dbReference type="EMBL" id="QDO97624.1"/>
    </source>
</evidence>
<proteinExistence type="inferred from homology"/>
<evidence type="ECO:0000313" key="3">
    <source>
        <dbReference type="Proteomes" id="UP000317496"/>
    </source>
</evidence>
<dbReference type="CDD" id="cd00448">
    <property type="entry name" value="YjgF_YER057c_UK114_family"/>
    <property type="match status" value="1"/>
</dbReference>
<dbReference type="GO" id="GO:0005829">
    <property type="term" value="C:cytosol"/>
    <property type="evidence" value="ECO:0007669"/>
    <property type="project" value="TreeGrafter"/>
</dbReference>
<dbReference type="PANTHER" id="PTHR11803">
    <property type="entry name" value="2-IMINOBUTANOATE/2-IMINOPROPANOATE DEAMINASE RIDA"/>
    <property type="match status" value="1"/>
</dbReference>
<name>A0A516H1I3_9PROT</name>
<dbReference type="OrthoDB" id="9799840at2"/>
<protein>
    <submittedName>
        <fullName evidence="2">RidA family protein</fullName>
    </submittedName>
</protein>
<evidence type="ECO:0000256" key="1">
    <source>
        <dbReference type="ARBA" id="ARBA00010552"/>
    </source>
</evidence>
<dbReference type="Gene3D" id="3.30.1330.40">
    <property type="entry name" value="RutC-like"/>
    <property type="match status" value="1"/>
</dbReference>
<dbReference type="EMBL" id="CP041636">
    <property type="protein sequence ID" value="QDO97624.1"/>
    <property type="molecule type" value="Genomic_DNA"/>
</dbReference>
<reference evidence="2 3" key="1">
    <citation type="submission" date="2019-07" db="EMBL/GenBank/DDBJ databases">
        <title>Genome sequencing for Ferrovibrio sp. K5.</title>
        <authorList>
            <person name="Park S.-J."/>
        </authorList>
    </citation>
    <scope>NUCLEOTIDE SEQUENCE [LARGE SCALE GENOMIC DNA]</scope>
    <source>
        <strain evidence="2 3">K5</strain>
    </source>
</reference>
<keyword evidence="3" id="KW-1185">Reference proteome</keyword>
<organism evidence="2 3">
    <name type="scientific">Ferrovibrio terrae</name>
    <dbReference type="NCBI Taxonomy" id="2594003"/>
    <lineage>
        <taxon>Bacteria</taxon>
        <taxon>Pseudomonadati</taxon>
        <taxon>Pseudomonadota</taxon>
        <taxon>Alphaproteobacteria</taxon>
        <taxon>Rhodospirillales</taxon>
        <taxon>Rhodospirillaceae</taxon>
        <taxon>Ferrovibrio</taxon>
    </lineage>
</organism>
<dbReference type="SUPFAM" id="SSF55298">
    <property type="entry name" value="YjgF-like"/>
    <property type="match status" value="1"/>
</dbReference>
<accession>A0A516H1I3</accession>
<sequence>MFTLHNPVDTAPLPGPISWGLDMPAPKRWLFVSGQVGEEANGKLGDGILRQAELTWANVGAVLRAGGMGPQNIVRTGIYFTSAVEMTDTLKADLNKIRTGFLGDHRPVSTILFVPRLMNPDWLIEIDAIAAVF</sequence>
<comment type="similarity">
    <text evidence="1">Belongs to the RutC family.</text>
</comment>
<dbReference type="Pfam" id="PF01042">
    <property type="entry name" value="Ribonuc_L-PSP"/>
    <property type="match status" value="1"/>
</dbReference>